<evidence type="ECO:0000256" key="1">
    <source>
        <dbReference type="SAM" id="MobiDB-lite"/>
    </source>
</evidence>
<reference evidence="2" key="1">
    <citation type="journal article" date="2015" name="Nature">
        <title>Complex archaea that bridge the gap between prokaryotes and eukaryotes.</title>
        <authorList>
            <person name="Spang A."/>
            <person name="Saw J.H."/>
            <person name="Jorgensen S.L."/>
            <person name="Zaremba-Niedzwiedzka K."/>
            <person name="Martijn J."/>
            <person name="Lind A.E."/>
            <person name="van Eijk R."/>
            <person name="Schleper C."/>
            <person name="Guy L."/>
            <person name="Ettema T.J."/>
        </authorList>
    </citation>
    <scope>NUCLEOTIDE SEQUENCE</scope>
</reference>
<name>A0A0F9QZ88_9ZZZZ</name>
<comment type="caution">
    <text evidence="2">The sequence shown here is derived from an EMBL/GenBank/DDBJ whole genome shotgun (WGS) entry which is preliminary data.</text>
</comment>
<evidence type="ECO:0000313" key="2">
    <source>
        <dbReference type="EMBL" id="KKN10478.1"/>
    </source>
</evidence>
<accession>A0A0F9QZ88</accession>
<feature type="compositionally biased region" description="Polar residues" evidence="1">
    <location>
        <begin position="34"/>
        <end position="44"/>
    </location>
</feature>
<dbReference type="AlphaFoldDB" id="A0A0F9QZ88"/>
<sequence>MAKKKKAKKARAPKRRTKSRDKVLRPGIDVVKGPSNSKTHTSSGKFAKGNPGGPGNPEFRELHRTREALSVALRSFDPVHVFEVLKAAYIKATSERNVAAMRVFLEYTLGKPTVTLALKHEGGPMSQLLEYIDKSVSTREVIKAVEAEDVTDSKKKDNDDDAD</sequence>
<dbReference type="EMBL" id="LAZR01004241">
    <property type="protein sequence ID" value="KKN10478.1"/>
    <property type="molecule type" value="Genomic_DNA"/>
</dbReference>
<feature type="compositionally biased region" description="Basic residues" evidence="1">
    <location>
        <begin position="1"/>
        <end position="19"/>
    </location>
</feature>
<protein>
    <submittedName>
        <fullName evidence="2">Uncharacterized protein</fullName>
    </submittedName>
</protein>
<feature type="region of interest" description="Disordered" evidence="1">
    <location>
        <begin position="1"/>
        <end position="59"/>
    </location>
</feature>
<gene>
    <name evidence="2" type="ORF">LCGC14_1036270</name>
</gene>
<proteinExistence type="predicted"/>
<organism evidence="2">
    <name type="scientific">marine sediment metagenome</name>
    <dbReference type="NCBI Taxonomy" id="412755"/>
    <lineage>
        <taxon>unclassified sequences</taxon>
        <taxon>metagenomes</taxon>
        <taxon>ecological metagenomes</taxon>
    </lineage>
</organism>